<dbReference type="CDD" id="cd18673">
    <property type="entry name" value="PIN_XRN1-2-like"/>
    <property type="match status" value="1"/>
</dbReference>
<dbReference type="GO" id="GO:0016075">
    <property type="term" value="P:rRNA catabolic process"/>
    <property type="evidence" value="ECO:0007669"/>
    <property type="project" value="TreeGrafter"/>
</dbReference>
<feature type="compositionally biased region" description="Basic residues" evidence="7">
    <location>
        <begin position="378"/>
        <end position="388"/>
    </location>
</feature>
<keyword evidence="6" id="KW-0963">Cytoplasm</keyword>
<evidence type="ECO:0000259" key="11">
    <source>
        <dbReference type="Pfam" id="PF18332"/>
    </source>
</evidence>
<dbReference type="GO" id="GO:0005737">
    <property type="term" value="C:cytoplasm"/>
    <property type="evidence" value="ECO:0007669"/>
    <property type="project" value="UniProtKB-SubCell"/>
</dbReference>
<feature type="domain" description="Xrn1 helical" evidence="9">
    <location>
        <begin position="275"/>
        <end position="361"/>
    </location>
</feature>
<dbReference type="InterPro" id="IPR004859">
    <property type="entry name" value="Xrn1_N"/>
</dbReference>
<comment type="subcellular location">
    <subcellularLocation>
        <location evidence="6">Cytoplasm</location>
    </subcellularLocation>
</comment>
<dbReference type="Pfam" id="PF18129">
    <property type="entry name" value="SH3_12"/>
    <property type="match status" value="1"/>
</dbReference>
<dbReference type="Gene3D" id="1.25.40.1050">
    <property type="match status" value="1"/>
</dbReference>
<dbReference type="Gene3D" id="3.40.50.12390">
    <property type="match status" value="2"/>
</dbReference>
<evidence type="ECO:0000259" key="10">
    <source>
        <dbReference type="Pfam" id="PF18129"/>
    </source>
</evidence>
<feature type="compositionally biased region" description="Gly residues" evidence="7">
    <location>
        <begin position="1677"/>
        <end position="1686"/>
    </location>
</feature>
<feature type="compositionally biased region" description="Low complexity" evidence="7">
    <location>
        <begin position="1265"/>
        <end position="1309"/>
    </location>
</feature>
<dbReference type="PIRSF" id="PIRSF006743">
    <property type="entry name" value="Exonuclease_Xnr1"/>
    <property type="match status" value="1"/>
</dbReference>
<feature type="compositionally biased region" description="Gly residues" evidence="7">
    <location>
        <begin position="389"/>
        <end position="402"/>
    </location>
</feature>
<dbReference type="InterPro" id="IPR041106">
    <property type="entry name" value="XRN1_D2_D3"/>
</dbReference>
<evidence type="ECO:0000256" key="2">
    <source>
        <dbReference type="ARBA" id="ARBA00022664"/>
    </source>
</evidence>
<dbReference type="Pfam" id="PF18332">
    <property type="entry name" value="XRN1_D1"/>
    <property type="match status" value="1"/>
</dbReference>
<evidence type="ECO:0000256" key="6">
    <source>
        <dbReference type="PIRNR" id="PIRNR006743"/>
    </source>
</evidence>
<evidence type="ECO:0000259" key="8">
    <source>
        <dbReference type="Pfam" id="PF03159"/>
    </source>
</evidence>
<feature type="compositionally biased region" description="Low complexity" evidence="7">
    <location>
        <begin position="1505"/>
        <end position="1517"/>
    </location>
</feature>
<dbReference type="InterPro" id="IPR014722">
    <property type="entry name" value="Rib_uL2_dom2"/>
</dbReference>
<dbReference type="GO" id="GO:0005634">
    <property type="term" value="C:nucleus"/>
    <property type="evidence" value="ECO:0007669"/>
    <property type="project" value="TreeGrafter"/>
</dbReference>
<evidence type="ECO:0000259" key="12">
    <source>
        <dbReference type="Pfam" id="PF18334"/>
    </source>
</evidence>
<dbReference type="Gene3D" id="2.30.30.750">
    <property type="match status" value="1"/>
</dbReference>
<evidence type="ECO:0000256" key="5">
    <source>
        <dbReference type="ARBA" id="ARBA00022839"/>
    </source>
</evidence>
<feature type="domain" description="5'-3' exoribonuclease 1 SH3-like" evidence="10">
    <location>
        <begin position="1167"/>
        <end position="1233"/>
    </location>
</feature>
<comment type="similarity">
    <text evidence="1">Belongs to the 5'-3' exonuclease family. XRN2/RAT1 subfamily.</text>
</comment>
<dbReference type="Pfam" id="PF17846">
    <property type="entry name" value="XRN_M"/>
    <property type="match status" value="2"/>
</dbReference>
<dbReference type="GO" id="GO:0003723">
    <property type="term" value="F:RNA binding"/>
    <property type="evidence" value="ECO:0007669"/>
    <property type="project" value="UniProtKB-KW"/>
</dbReference>
<reference evidence="13 14" key="2">
    <citation type="submission" date="2009-11" db="EMBL/GenBank/DDBJ databases">
        <title>The Genome Sequence of Allomyces macrogynus strain ATCC 38327.</title>
        <authorList>
            <consortium name="The Broad Institute Genome Sequencing Platform"/>
            <person name="Russ C."/>
            <person name="Cuomo C."/>
            <person name="Shea T."/>
            <person name="Young S.K."/>
            <person name="Zeng Q."/>
            <person name="Koehrsen M."/>
            <person name="Haas B."/>
            <person name="Borodovsky M."/>
            <person name="Guigo R."/>
            <person name="Alvarado L."/>
            <person name="Berlin A."/>
            <person name="Borenstein D."/>
            <person name="Chen Z."/>
            <person name="Engels R."/>
            <person name="Freedman E."/>
            <person name="Gellesch M."/>
            <person name="Goldberg J."/>
            <person name="Griggs A."/>
            <person name="Gujja S."/>
            <person name="Heiman D."/>
            <person name="Hepburn T."/>
            <person name="Howarth C."/>
            <person name="Jen D."/>
            <person name="Larson L."/>
            <person name="Lewis B."/>
            <person name="Mehta T."/>
            <person name="Park D."/>
            <person name="Pearson M."/>
            <person name="Roberts A."/>
            <person name="Saif S."/>
            <person name="Shenoy N."/>
            <person name="Sisk P."/>
            <person name="Stolte C."/>
            <person name="Sykes S."/>
            <person name="Walk T."/>
            <person name="White J."/>
            <person name="Yandava C."/>
            <person name="Burger G."/>
            <person name="Gray M.W."/>
            <person name="Holland P.W.H."/>
            <person name="King N."/>
            <person name="Lang F.B.F."/>
            <person name="Roger A.J."/>
            <person name="Ruiz-Trillo I."/>
            <person name="Lander E."/>
            <person name="Nusbaum C."/>
        </authorList>
    </citation>
    <scope>NUCLEOTIDE SEQUENCE [LARGE SCALE GENOMIC DNA]</scope>
    <source>
        <strain evidence="13 14">ATCC 38327</strain>
    </source>
</reference>
<dbReference type="Gene3D" id="2.170.260.40">
    <property type="match status" value="1"/>
</dbReference>
<keyword evidence="3 6" id="KW-0540">Nuclease</keyword>
<proteinExistence type="inferred from homology"/>
<dbReference type="EMBL" id="GG745338">
    <property type="protein sequence ID" value="KNE61402.1"/>
    <property type="molecule type" value="Genomic_DNA"/>
</dbReference>
<gene>
    <name evidence="13" type="ORF">AMAG_06232</name>
</gene>
<keyword evidence="6" id="KW-0694">RNA-binding</keyword>
<sequence>MGIPKFFRWISERYPMCSELITEKRIPEFDNLYLDMNGIIHNCSHPNDDDINFRLTDAQMFQAIFDYIDHLFNKIKPKKVFFMAVDGVAPRAKMNQQRSRRFRTALDTQRRIAQAQRNGEDIDDKTEAFDSNCITPGTPFMKRLSEHLQYFVRSKMAEDANWRNVKVILSGHETPGEGEHKIMEYIRNAKAQDDFDPNTRHCLYGLDADLIMLGLVTHEPHFSLLREEVSFGPKKKRAGAATLESQNFFLMHLSLFREYLGLEFQALRETMKIEFNQERVIDDFVLISLFVGNDFLPHLPNLHINEGALAVMFDLYKRVMATSDSYINNDGTIHVPTLLAMLKELESVEAKSFQAFANIDEDGNQLDDDGEDDDRGGGRRGRSGRRGGGRGGQRNGRGNGGGKKAKKQQPRDGITMEQRLILDDVLSFLDTKELSMAVTTTDTPFLENLCFKLNLYLDVTGDGQWVVMRNEDEDLSDDEGDNVRKDLLEKMIRKPIVEPEPAVPEADRPSYKAMLHDWKQNYYQTKLEFDVDADPDALKALLCEYIRGLQWVLRYYYDGVASWGWFYPYHYSPHISDFAQLTEADLDLEFELGTPFRPFEQLMGVLPAASRQHVPAPLHELMLSPNSPIIDFYPTEFEMDLNGKKNDWEAVVKIPFIDQDRLLAAIESKAHELTREENERNSFRPATLFTFSETAHDYPSSLPGVFPPLPACKCQDEPFIPPHVAAFKRGLCEGLKQMAGFPTFSVLPYHSTIGVHGVHVFESDSRHDSVVLHVDKEQPDAAVVAQRVLGKSVYVDWPMLFEARVEKVADGRVMYDVKTGADRANLMEPHETGDWRNTAHRIQRHVSKRFAVVLEDVQVMVAVRTIKTMVRTLDGSTRREYADELAWYPWQLVVESESVAYVDARFEERAALPLHVEFPVGTRIFYLGKSMYGGPGQVTASFGRTRTLDAQIMRGTITMPDFGHAVLRETKDQYAYKPSYMAARLLNMSGMALAKLTSSLHVVMTTCPGSDTKWNLGLQMKFDAKGFKILGYTQKVNATWEYSNQAIDLIRDFKTAFPDFVRRLETKPGDGSSSAWYRDTDFYPRDCAKDKLQEIRDWIRASPVKDFERVHLDAQAMVKDQVRRLEEKLQEAAATAKPFYADPVVVKGVPANSVLKSEHAELVLGKQTFSLGDRVLSVADRGKAPLGALGYIVGIEKEHVEVVFDVTFMAGSTLNGRCTESRGLAMKRGLLLNLTYPQSPVWTSEVKPKAQIKTYSPAPAPSKNAWAAGGQAPAPARTHSTPAGPNGQAQQQQRAPSAPPQTFSGPQSRGPGGRGGLQQPRYLQQPQVLQRPQQQQQGQVPPQQQQRPQQQSEVPQQQQQQQQPRDTGSPRGRRGRGVARGGGGNAAEKVPATNPDKLTKLFKQKLNIAGPQPAGGEASGSSTAGASPNADKKKGRKQQNKQEPAAPTPVNATAALKQALKMPAADPTDEPALPASAPPMAVAESSTRAIPSFPESIPPPPPHVPSSAPMPQDSGSMVAPPMAGPPGMSVGPHAPGMPSMTYPGPFPTQLGRPMPPPHAHPGMYAPPPYYGMPIPPPMNSAMYQQQLAMGMRPPMGAGPMMPAPPAFQHHAYSAPAAAQEHMSAHGQPGAQRPAGIHQFHMQSMGPQVRANVRPRQVVRQGPVPPHQQQQQQQQGAGTEGPGPQGA</sequence>
<keyword evidence="6" id="KW-0866">Nonsense-mediated mRNA decay</keyword>
<dbReference type="VEuPathDB" id="FungiDB:AMAG_06232"/>
<dbReference type="Gene3D" id="2.30.30.30">
    <property type="match status" value="1"/>
</dbReference>
<dbReference type="InterPro" id="IPR040992">
    <property type="entry name" value="XRN1_D1"/>
</dbReference>
<dbReference type="Proteomes" id="UP000054350">
    <property type="component" value="Unassembled WGS sequence"/>
</dbReference>
<feature type="domain" description="Exoribonuclease Xrn1 D2/D3" evidence="12">
    <location>
        <begin position="913"/>
        <end position="1137"/>
    </location>
</feature>
<accession>A0A0L0SG22</accession>
<dbReference type="OMA" id="VASWPWF"/>
<feature type="domain" description="Xrn1 N-terminal" evidence="8">
    <location>
        <begin position="1"/>
        <end position="228"/>
    </location>
</feature>
<dbReference type="InterPro" id="IPR047007">
    <property type="entry name" value="XRN1_D1_sf"/>
</dbReference>
<protein>
    <recommendedName>
        <fullName evidence="6">5'-3' exoribonuclease 1</fullName>
        <ecNumber evidence="6">3.1.13.-</ecNumber>
    </recommendedName>
</protein>
<dbReference type="eggNOG" id="KOG2045">
    <property type="taxonomic scope" value="Eukaryota"/>
</dbReference>
<evidence type="ECO:0000313" key="14">
    <source>
        <dbReference type="Proteomes" id="UP000054350"/>
    </source>
</evidence>
<dbReference type="InterPro" id="IPR041385">
    <property type="entry name" value="SH3_12"/>
</dbReference>
<dbReference type="EC" id="3.1.13.-" evidence="6"/>
<keyword evidence="4 6" id="KW-0378">Hydrolase</keyword>
<dbReference type="OrthoDB" id="372487at2759"/>
<dbReference type="PANTHER" id="PTHR12341">
    <property type="entry name" value="5'-&gt;3' EXORIBONUCLEASE"/>
    <property type="match status" value="1"/>
</dbReference>
<feature type="region of interest" description="Disordered" evidence="7">
    <location>
        <begin position="1254"/>
        <end position="1517"/>
    </location>
</feature>
<dbReference type="GO" id="GO:0004534">
    <property type="term" value="F:5'-3' RNA exonuclease activity"/>
    <property type="evidence" value="ECO:0007669"/>
    <property type="project" value="TreeGrafter"/>
</dbReference>
<feature type="compositionally biased region" description="Low complexity" evidence="7">
    <location>
        <begin position="1317"/>
        <end position="1365"/>
    </location>
</feature>
<dbReference type="FunFam" id="1.25.40.1050:FF:000002">
    <property type="entry name" value="5'-3' exoribonuclease"/>
    <property type="match status" value="1"/>
</dbReference>
<reference evidence="13 14" key="1">
    <citation type="submission" date="2009-11" db="EMBL/GenBank/DDBJ databases">
        <title>Annotation of Allomyces macrogynus ATCC 38327.</title>
        <authorList>
            <consortium name="The Broad Institute Genome Sequencing Platform"/>
            <person name="Russ C."/>
            <person name="Cuomo C."/>
            <person name="Burger G."/>
            <person name="Gray M.W."/>
            <person name="Holland P.W.H."/>
            <person name="King N."/>
            <person name="Lang F.B.F."/>
            <person name="Roger A.J."/>
            <person name="Ruiz-Trillo I."/>
            <person name="Young S.K."/>
            <person name="Zeng Q."/>
            <person name="Gargeya S."/>
            <person name="Fitzgerald M."/>
            <person name="Haas B."/>
            <person name="Abouelleil A."/>
            <person name="Alvarado L."/>
            <person name="Arachchi H.M."/>
            <person name="Berlin A."/>
            <person name="Chapman S.B."/>
            <person name="Gearin G."/>
            <person name="Goldberg J."/>
            <person name="Griggs A."/>
            <person name="Gujja S."/>
            <person name="Hansen M."/>
            <person name="Heiman D."/>
            <person name="Howarth C."/>
            <person name="Larimer J."/>
            <person name="Lui A."/>
            <person name="MacDonald P.J.P."/>
            <person name="McCowen C."/>
            <person name="Montmayeur A."/>
            <person name="Murphy C."/>
            <person name="Neiman D."/>
            <person name="Pearson M."/>
            <person name="Priest M."/>
            <person name="Roberts A."/>
            <person name="Saif S."/>
            <person name="Shea T."/>
            <person name="Sisk P."/>
            <person name="Stolte C."/>
            <person name="Sykes S."/>
            <person name="Wortman J."/>
            <person name="Nusbaum C."/>
            <person name="Birren B."/>
        </authorList>
    </citation>
    <scope>NUCLEOTIDE SEQUENCE [LARGE SCALE GENOMIC DNA]</scope>
    <source>
        <strain evidence="13 14">ATCC 38327</strain>
    </source>
</reference>
<feature type="compositionally biased region" description="Low complexity" evidence="7">
    <location>
        <begin position="1653"/>
        <end position="1676"/>
    </location>
</feature>
<dbReference type="InterPro" id="IPR041412">
    <property type="entry name" value="Xrn1_helical"/>
</dbReference>
<dbReference type="Pfam" id="PF03159">
    <property type="entry name" value="XRN_N"/>
    <property type="match status" value="1"/>
</dbReference>
<name>A0A0L0SG22_ALLM3</name>
<evidence type="ECO:0000256" key="3">
    <source>
        <dbReference type="ARBA" id="ARBA00022722"/>
    </source>
</evidence>
<feature type="region of interest" description="Disordered" evidence="7">
    <location>
        <begin position="1640"/>
        <end position="1686"/>
    </location>
</feature>
<keyword evidence="2" id="KW-0507">mRNA processing</keyword>
<dbReference type="Pfam" id="PF18334">
    <property type="entry name" value="XRN1_D2_D3"/>
    <property type="match status" value="1"/>
</dbReference>
<dbReference type="InterPro" id="IPR027073">
    <property type="entry name" value="5_3_exoribonuclease"/>
</dbReference>
<keyword evidence="5 6" id="KW-0269">Exonuclease</keyword>
<feature type="domain" description="5'-3' exoribonuclease 1 D1" evidence="11">
    <location>
        <begin position="734"/>
        <end position="909"/>
    </location>
</feature>
<dbReference type="GO" id="GO:0006397">
    <property type="term" value="P:mRNA processing"/>
    <property type="evidence" value="ECO:0007669"/>
    <property type="project" value="UniProtKB-KW"/>
</dbReference>
<dbReference type="InterPro" id="IPR016494">
    <property type="entry name" value="5_3_exoribonuclease_1"/>
</dbReference>
<dbReference type="STRING" id="578462.A0A0L0SG22"/>
<organism evidence="13 14">
    <name type="scientific">Allomyces macrogynus (strain ATCC 38327)</name>
    <name type="common">Allomyces javanicus var. macrogynus</name>
    <dbReference type="NCBI Taxonomy" id="578462"/>
    <lineage>
        <taxon>Eukaryota</taxon>
        <taxon>Fungi</taxon>
        <taxon>Fungi incertae sedis</taxon>
        <taxon>Blastocladiomycota</taxon>
        <taxon>Blastocladiomycetes</taxon>
        <taxon>Blastocladiales</taxon>
        <taxon>Blastocladiaceae</taxon>
        <taxon>Allomyces</taxon>
    </lineage>
</organism>
<feature type="compositionally biased region" description="Low complexity" evidence="7">
    <location>
        <begin position="1444"/>
        <end position="1455"/>
    </location>
</feature>
<comment type="function">
    <text evidence="6">Multifunctional protein that exhibits several independent functions at different levels of the cellular processes. 5'-3' exonuclease component of the nonsense-mediated mRNA decay (NMD) which is a highly conserved mRNA degradation pathway, an RNA surveillance system whose role is to identify and rid cells of mRNA with premature termination codons and thus prevents accumulation of potentially harmful truncated proteins.</text>
</comment>
<evidence type="ECO:0000313" key="13">
    <source>
        <dbReference type="EMBL" id="KNE61402.1"/>
    </source>
</evidence>
<feature type="compositionally biased region" description="Acidic residues" evidence="7">
    <location>
        <begin position="361"/>
        <end position="374"/>
    </location>
</feature>
<keyword evidence="14" id="KW-1185">Reference proteome</keyword>
<dbReference type="PANTHER" id="PTHR12341:SF7">
    <property type="entry name" value="5'-3' EXORIBONUCLEASE 1"/>
    <property type="match status" value="1"/>
</dbReference>
<evidence type="ECO:0000256" key="4">
    <source>
        <dbReference type="ARBA" id="ARBA00022801"/>
    </source>
</evidence>
<evidence type="ECO:0000256" key="1">
    <source>
        <dbReference type="ARBA" id="ARBA00006994"/>
    </source>
</evidence>
<feature type="region of interest" description="Disordered" evidence="7">
    <location>
        <begin position="361"/>
        <end position="413"/>
    </location>
</feature>
<dbReference type="FunFam" id="3.40.50.12390:FF:000002">
    <property type="entry name" value="5'-3' exoribonuclease 1"/>
    <property type="match status" value="1"/>
</dbReference>
<feature type="compositionally biased region" description="Low complexity" evidence="7">
    <location>
        <begin position="1414"/>
        <end position="1427"/>
    </location>
</feature>
<evidence type="ECO:0000259" key="9">
    <source>
        <dbReference type="Pfam" id="PF17846"/>
    </source>
</evidence>
<dbReference type="InterPro" id="IPR047008">
    <property type="entry name" value="XRN1_SH3_sf"/>
</dbReference>
<feature type="domain" description="Xrn1 helical" evidence="9">
    <location>
        <begin position="517"/>
        <end position="696"/>
    </location>
</feature>
<dbReference type="GO" id="GO:0000184">
    <property type="term" value="P:nuclear-transcribed mRNA catabolic process, nonsense-mediated decay"/>
    <property type="evidence" value="ECO:0007669"/>
    <property type="project" value="UniProtKB-KW"/>
</dbReference>
<evidence type="ECO:0000256" key="7">
    <source>
        <dbReference type="SAM" id="MobiDB-lite"/>
    </source>
</evidence>